<proteinExistence type="predicted"/>
<accession>A0ABV0Z696</accession>
<dbReference type="EMBL" id="JAHRIP010052194">
    <property type="protein sequence ID" value="MEQ2301380.1"/>
    <property type="molecule type" value="Genomic_DNA"/>
</dbReference>
<protein>
    <recommendedName>
        <fullName evidence="2">BEN domain-containing protein</fullName>
    </recommendedName>
</protein>
<keyword evidence="4" id="KW-1185">Reference proteome</keyword>
<evidence type="ECO:0000313" key="3">
    <source>
        <dbReference type="EMBL" id="MEQ2301380.1"/>
    </source>
</evidence>
<name>A0ABV0Z696_9TELE</name>
<evidence type="ECO:0000256" key="1">
    <source>
        <dbReference type="SAM" id="MobiDB-lite"/>
    </source>
</evidence>
<dbReference type="InterPro" id="IPR018379">
    <property type="entry name" value="BEN_domain"/>
</dbReference>
<dbReference type="Gene3D" id="1.10.10.2590">
    <property type="entry name" value="BEN domain"/>
    <property type="match status" value="1"/>
</dbReference>
<gene>
    <name evidence="3" type="ORF">AMECASPLE_035206</name>
</gene>
<reference evidence="3 4" key="1">
    <citation type="submission" date="2021-06" db="EMBL/GenBank/DDBJ databases">
        <authorList>
            <person name="Palmer J.M."/>
        </authorList>
    </citation>
    <scope>NUCLEOTIDE SEQUENCE [LARGE SCALE GENOMIC DNA]</scope>
    <source>
        <strain evidence="3 4">AS_MEX2019</strain>
        <tissue evidence="3">Muscle</tissue>
    </source>
</reference>
<comment type="caution">
    <text evidence="3">The sequence shown here is derived from an EMBL/GenBank/DDBJ whole genome shotgun (WGS) entry which is preliminary data.</text>
</comment>
<evidence type="ECO:0000259" key="2">
    <source>
        <dbReference type="PROSITE" id="PS51457"/>
    </source>
</evidence>
<dbReference type="PROSITE" id="PS51457">
    <property type="entry name" value="BEN"/>
    <property type="match status" value="1"/>
</dbReference>
<organism evidence="3 4">
    <name type="scientific">Ameca splendens</name>
    <dbReference type="NCBI Taxonomy" id="208324"/>
    <lineage>
        <taxon>Eukaryota</taxon>
        <taxon>Metazoa</taxon>
        <taxon>Chordata</taxon>
        <taxon>Craniata</taxon>
        <taxon>Vertebrata</taxon>
        <taxon>Euteleostomi</taxon>
        <taxon>Actinopterygii</taxon>
        <taxon>Neopterygii</taxon>
        <taxon>Teleostei</taxon>
        <taxon>Neoteleostei</taxon>
        <taxon>Acanthomorphata</taxon>
        <taxon>Ovalentaria</taxon>
        <taxon>Atherinomorphae</taxon>
        <taxon>Cyprinodontiformes</taxon>
        <taxon>Goodeidae</taxon>
        <taxon>Ameca</taxon>
    </lineage>
</organism>
<dbReference type="Pfam" id="PF10523">
    <property type="entry name" value="BEN"/>
    <property type="match status" value="1"/>
</dbReference>
<feature type="region of interest" description="Disordered" evidence="1">
    <location>
        <begin position="94"/>
        <end position="115"/>
    </location>
</feature>
<sequence>MFGDNYSDLCKKRQDFIKGEDIWQEALKRKSKPNSKWKDVEEEDYEVQTQKVPHVPDYDVKVQRRKLKSLRTTSSALYIGDLAVLVYGRETLSNSSLTGRQSGAHKDVESKPQLDNTKLDAIL</sequence>
<feature type="non-terminal residue" evidence="3">
    <location>
        <position position="123"/>
    </location>
</feature>
<feature type="domain" description="BEN" evidence="2">
    <location>
        <begin position="57"/>
        <end position="123"/>
    </location>
</feature>
<dbReference type="Proteomes" id="UP001469553">
    <property type="component" value="Unassembled WGS sequence"/>
</dbReference>
<evidence type="ECO:0000313" key="4">
    <source>
        <dbReference type="Proteomes" id="UP001469553"/>
    </source>
</evidence>